<keyword evidence="3" id="KW-1185">Reference proteome</keyword>
<comment type="caution">
    <text evidence="2">The sequence shown here is derived from an EMBL/GenBank/DDBJ whole genome shotgun (WGS) entry which is preliminary data.</text>
</comment>
<keyword evidence="1" id="KW-1133">Transmembrane helix</keyword>
<feature type="transmembrane region" description="Helical" evidence="1">
    <location>
        <begin position="183"/>
        <end position="200"/>
    </location>
</feature>
<sequence>MLIGLALAALAGAAIPFGAWLGTFRRAGPTPHAVALRHGIVAFGAGALLSAVALVLVPEGAERVHPVAVPLIFVAGGVAFAFVDRALARRGGHVAQFLAMMLDYLPEALALGAMLAGDPSVAVLLAMLIAMQNLPEGFNAFREMKEGSGWSDRRLLLLFTAMVPLGPIMAFIGMAVIDADSALLGSLMLFSAGGILYLLFEDVAPLVPLKDVWAPPFGAVAGFALGLAGHMATGG</sequence>
<organism evidence="2 3">
    <name type="scientific">Meridianimarinicoccus aquatilis</name>
    <dbReference type="NCBI Taxonomy" id="2552766"/>
    <lineage>
        <taxon>Bacteria</taxon>
        <taxon>Pseudomonadati</taxon>
        <taxon>Pseudomonadota</taxon>
        <taxon>Alphaproteobacteria</taxon>
        <taxon>Rhodobacterales</taxon>
        <taxon>Paracoccaceae</taxon>
        <taxon>Meridianimarinicoccus</taxon>
    </lineage>
</organism>
<dbReference type="RefSeq" id="WP_133340970.1">
    <property type="nucleotide sequence ID" value="NZ_SMZO01000001.1"/>
</dbReference>
<feature type="transmembrane region" description="Helical" evidence="1">
    <location>
        <begin position="212"/>
        <end position="232"/>
    </location>
</feature>
<dbReference type="AlphaFoldDB" id="A0A4R6B5X8"/>
<reference evidence="2 3" key="1">
    <citation type="submission" date="2019-03" db="EMBL/GenBank/DDBJ databases">
        <title>Rhodobacteraceae bacterium SM1902, a new member of the family Rhodobacteraceae isolated from Yantai.</title>
        <authorList>
            <person name="Sun Y."/>
        </authorList>
    </citation>
    <scope>NUCLEOTIDE SEQUENCE [LARGE SCALE GENOMIC DNA]</scope>
    <source>
        <strain evidence="2 3">SM1902</strain>
    </source>
</reference>
<dbReference type="Proteomes" id="UP000294562">
    <property type="component" value="Unassembled WGS sequence"/>
</dbReference>
<feature type="transmembrane region" description="Helical" evidence="1">
    <location>
        <begin position="155"/>
        <end position="177"/>
    </location>
</feature>
<dbReference type="OrthoDB" id="5766358at2"/>
<evidence type="ECO:0000256" key="1">
    <source>
        <dbReference type="SAM" id="Phobius"/>
    </source>
</evidence>
<feature type="transmembrane region" description="Helical" evidence="1">
    <location>
        <begin position="69"/>
        <end position="88"/>
    </location>
</feature>
<feature type="transmembrane region" description="Helical" evidence="1">
    <location>
        <begin position="38"/>
        <end position="57"/>
    </location>
</feature>
<dbReference type="EMBL" id="SMZO01000001">
    <property type="protein sequence ID" value="TDL91466.1"/>
    <property type="molecule type" value="Genomic_DNA"/>
</dbReference>
<keyword evidence="1" id="KW-0472">Membrane</keyword>
<proteinExistence type="predicted"/>
<accession>A0A4R6B5X8</accession>
<evidence type="ECO:0008006" key="4">
    <source>
        <dbReference type="Google" id="ProtNLM"/>
    </source>
</evidence>
<name>A0A4R6B5X8_9RHOB</name>
<feature type="transmembrane region" description="Helical" evidence="1">
    <location>
        <begin position="108"/>
        <end position="134"/>
    </location>
</feature>
<evidence type="ECO:0000313" key="2">
    <source>
        <dbReference type="EMBL" id="TDL91466.1"/>
    </source>
</evidence>
<protein>
    <recommendedName>
        <fullName evidence="4">Divalent cation transporter</fullName>
    </recommendedName>
</protein>
<evidence type="ECO:0000313" key="3">
    <source>
        <dbReference type="Proteomes" id="UP000294562"/>
    </source>
</evidence>
<keyword evidence="1" id="KW-0812">Transmembrane</keyword>
<gene>
    <name evidence="2" type="ORF">E2L05_00740</name>
</gene>